<dbReference type="Proteomes" id="UP001341840">
    <property type="component" value="Unassembled WGS sequence"/>
</dbReference>
<evidence type="ECO:0000313" key="2">
    <source>
        <dbReference type="EMBL" id="MED6153577.1"/>
    </source>
</evidence>
<keyword evidence="3" id="KW-1185">Reference proteome</keyword>
<accession>A0ABU6TXM3</accession>
<evidence type="ECO:0000313" key="3">
    <source>
        <dbReference type="Proteomes" id="UP001341840"/>
    </source>
</evidence>
<gene>
    <name evidence="2" type="ORF">PIB30_103438</name>
</gene>
<organism evidence="2 3">
    <name type="scientific">Stylosanthes scabra</name>
    <dbReference type="NCBI Taxonomy" id="79078"/>
    <lineage>
        <taxon>Eukaryota</taxon>
        <taxon>Viridiplantae</taxon>
        <taxon>Streptophyta</taxon>
        <taxon>Embryophyta</taxon>
        <taxon>Tracheophyta</taxon>
        <taxon>Spermatophyta</taxon>
        <taxon>Magnoliopsida</taxon>
        <taxon>eudicotyledons</taxon>
        <taxon>Gunneridae</taxon>
        <taxon>Pentapetalae</taxon>
        <taxon>rosids</taxon>
        <taxon>fabids</taxon>
        <taxon>Fabales</taxon>
        <taxon>Fabaceae</taxon>
        <taxon>Papilionoideae</taxon>
        <taxon>50 kb inversion clade</taxon>
        <taxon>dalbergioids sensu lato</taxon>
        <taxon>Dalbergieae</taxon>
        <taxon>Pterocarpus clade</taxon>
        <taxon>Stylosanthes</taxon>
    </lineage>
</organism>
<protein>
    <submittedName>
        <fullName evidence="2">Uncharacterized protein</fullName>
    </submittedName>
</protein>
<keyword evidence="1" id="KW-0472">Membrane</keyword>
<keyword evidence="1" id="KW-0812">Transmembrane</keyword>
<feature type="transmembrane region" description="Helical" evidence="1">
    <location>
        <begin position="138"/>
        <end position="158"/>
    </location>
</feature>
<reference evidence="2 3" key="1">
    <citation type="journal article" date="2023" name="Plants (Basel)">
        <title>Bridging the Gap: Combining Genomics and Transcriptomics Approaches to Understand Stylosanthes scabra, an Orphan Legume from the Brazilian Caatinga.</title>
        <authorList>
            <person name="Ferreira-Neto J.R.C."/>
            <person name="da Silva M.D."/>
            <person name="Binneck E."/>
            <person name="de Melo N.F."/>
            <person name="da Silva R.H."/>
            <person name="de Melo A.L.T.M."/>
            <person name="Pandolfi V."/>
            <person name="Bustamante F.O."/>
            <person name="Brasileiro-Vidal A.C."/>
            <person name="Benko-Iseppon A.M."/>
        </authorList>
    </citation>
    <scope>NUCLEOTIDE SEQUENCE [LARGE SCALE GENOMIC DNA]</scope>
    <source>
        <tissue evidence="2">Leaves</tissue>
    </source>
</reference>
<sequence>MCGPSSANSFMKRRTSSMANASNVEFEGHEHMRKPYDRMCFCGLAVVPLKLKTKTNPRIVEFETSVIDWQSKKADYSYFQWMDETHDDVIGVTEFSTNNKNVEIYEARLNRRGTWDLLSTFSGEELLTKEHMRSVEKLLILTIILVVVGLFMSLITLIR</sequence>
<keyword evidence="1" id="KW-1133">Transmembrane helix</keyword>
<comment type="caution">
    <text evidence="2">The sequence shown here is derived from an EMBL/GenBank/DDBJ whole genome shotgun (WGS) entry which is preliminary data.</text>
</comment>
<name>A0ABU6TXM3_9FABA</name>
<dbReference type="EMBL" id="JASCZI010093984">
    <property type="protein sequence ID" value="MED6153577.1"/>
    <property type="molecule type" value="Genomic_DNA"/>
</dbReference>
<evidence type="ECO:0000256" key="1">
    <source>
        <dbReference type="SAM" id="Phobius"/>
    </source>
</evidence>
<proteinExistence type="predicted"/>